<accession>A0AA44DDK0</accession>
<reference evidence="1 2" key="1">
    <citation type="submission" date="2020-04" db="EMBL/GenBank/DDBJ databases">
        <title>MicrobeNet Type strains.</title>
        <authorList>
            <person name="Nicholson A.C."/>
        </authorList>
    </citation>
    <scope>NUCLEOTIDE SEQUENCE [LARGE SCALE GENOMIC DNA]</scope>
    <source>
        <strain evidence="1 2">DSM 40738</strain>
    </source>
</reference>
<dbReference type="EMBL" id="JAAXOU010000067">
    <property type="protein sequence ID" value="NKY14277.1"/>
    <property type="molecule type" value="Genomic_DNA"/>
</dbReference>
<gene>
    <name evidence="1" type="ORF">HGA06_08895</name>
</gene>
<protein>
    <submittedName>
        <fullName evidence="1">Uncharacterized protein</fullName>
    </submittedName>
</protein>
<organism evidence="1 2">
    <name type="scientific">Streptomyces somaliensis (strain ATCC 33201 / DSM 40738 / JCM 12659 / KCTC 9044 / NCTC 11332 / NRRL B-12077 / IP 733)</name>
    <dbReference type="NCBI Taxonomy" id="1134445"/>
    <lineage>
        <taxon>Bacteria</taxon>
        <taxon>Bacillati</taxon>
        <taxon>Actinomycetota</taxon>
        <taxon>Actinomycetes</taxon>
        <taxon>Kitasatosporales</taxon>
        <taxon>Streptomycetaceae</taxon>
        <taxon>Streptomyces</taxon>
    </lineage>
</organism>
<evidence type="ECO:0000313" key="1">
    <source>
        <dbReference type="EMBL" id="NKY14277.1"/>
    </source>
</evidence>
<comment type="caution">
    <text evidence="1">The sequence shown here is derived from an EMBL/GenBank/DDBJ whole genome shotgun (WGS) entry which is preliminary data.</text>
</comment>
<dbReference type="AlphaFoldDB" id="A0AA44DDK0"/>
<sequence length="66" mass="7218">MSAKDSAWVIGLCWRCEATDVPVLWIGPIQSAEAGEAPFTCCTRCIRRLEALIHLHTTRGFEAASA</sequence>
<evidence type="ECO:0000313" key="2">
    <source>
        <dbReference type="Proteomes" id="UP000570003"/>
    </source>
</evidence>
<name>A0AA44DDK0_STRE0</name>
<keyword evidence="2" id="KW-1185">Reference proteome</keyword>
<dbReference type="Proteomes" id="UP000570003">
    <property type="component" value="Unassembled WGS sequence"/>
</dbReference>
<proteinExistence type="predicted"/>